<sequence length="150" mass="17129">MNMLITIMHDLAAVLWIGGIFFAFMVLRPVSTMFEPPQRLQLWSTVFARFFPWVWFFIVILVTTGYVDLFTRFDGSLTQAYLVAMQVIGWIMILLFAWLSFVLVVRLHRAVSEQRWPDAAAAMKPIRQIMAINLALGILIILIGVAGPIL</sequence>
<protein>
    <recommendedName>
        <fullName evidence="2">Copper resistance protein D domain-containing protein</fullName>
    </recommendedName>
</protein>
<evidence type="ECO:0000313" key="4">
    <source>
        <dbReference type="Proteomes" id="UP000009102"/>
    </source>
</evidence>
<dbReference type="STRING" id="555778.Hneap_2208"/>
<dbReference type="Pfam" id="PF05425">
    <property type="entry name" value="CopD"/>
    <property type="match status" value="1"/>
</dbReference>
<dbReference type="HOGENOM" id="CLU_106186_1_0_6"/>
<keyword evidence="1" id="KW-0472">Membrane</keyword>
<organism evidence="3 4">
    <name type="scientific">Halothiobacillus neapolitanus (strain ATCC 23641 / DSM 15147 / CIP 104769 / NCIMB 8539 / c2)</name>
    <name type="common">Thiobacillus neapolitanus</name>
    <dbReference type="NCBI Taxonomy" id="555778"/>
    <lineage>
        <taxon>Bacteria</taxon>
        <taxon>Pseudomonadati</taxon>
        <taxon>Pseudomonadota</taxon>
        <taxon>Gammaproteobacteria</taxon>
        <taxon>Chromatiales</taxon>
        <taxon>Halothiobacillaceae</taxon>
        <taxon>Halothiobacillus</taxon>
    </lineage>
</organism>
<gene>
    <name evidence="3" type="ordered locus">Hneap_2208</name>
</gene>
<dbReference type="KEGG" id="hna:Hneap_2208"/>
<keyword evidence="1" id="KW-0812">Transmembrane</keyword>
<evidence type="ECO:0000259" key="2">
    <source>
        <dbReference type="Pfam" id="PF05425"/>
    </source>
</evidence>
<accession>D0KWC1</accession>
<dbReference type="EMBL" id="CP001801">
    <property type="protein sequence ID" value="ACX97024.1"/>
    <property type="molecule type" value="Genomic_DNA"/>
</dbReference>
<dbReference type="InterPro" id="IPR008457">
    <property type="entry name" value="Cu-R_CopD_dom"/>
</dbReference>
<dbReference type="eggNOG" id="COG5615">
    <property type="taxonomic scope" value="Bacteria"/>
</dbReference>
<feature type="transmembrane region" description="Helical" evidence="1">
    <location>
        <begin position="47"/>
        <end position="67"/>
    </location>
</feature>
<proteinExistence type="predicted"/>
<feature type="transmembrane region" description="Helical" evidence="1">
    <location>
        <begin position="129"/>
        <end position="149"/>
    </location>
</feature>
<dbReference type="Proteomes" id="UP000009102">
    <property type="component" value="Chromosome"/>
</dbReference>
<evidence type="ECO:0000313" key="3">
    <source>
        <dbReference type="EMBL" id="ACX97024.1"/>
    </source>
</evidence>
<reference evidence="3 4" key="1">
    <citation type="submission" date="2009-10" db="EMBL/GenBank/DDBJ databases">
        <title>Complete sequence of Halothiobacillus neapolitanus c2.</title>
        <authorList>
            <consortium name="US DOE Joint Genome Institute"/>
            <person name="Lucas S."/>
            <person name="Copeland A."/>
            <person name="Lapidus A."/>
            <person name="Glavina del Rio T."/>
            <person name="Tice H."/>
            <person name="Bruce D."/>
            <person name="Goodwin L."/>
            <person name="Pitluck S."/>
            <person name="Davenport K."/>
            <person name="Brettin T."/>
            <person name="Detter J.C."/>
            <person name="Han C."/>
            <person name="Tapia R."/>
            <person name="Larimer F."/>
            <person name="Land M."/>
            <person name="Hauser L."/>
            <person name="Kyrpides N."/>
            <person name="Mikhailova N."/>
            <person name="Kerfeld C."/>
            <person name="Cannon G."/>
            <person name="Heinhort S."/>
        </authorList>
    </citation>
    <scope>NUCLEOTIDE SEQUENCE [LARGE SCALE GENOMIC DNA]</scope>
    <source>
        <strain evidence="4">ATCC 23641 / c2</strain>
    </source>
</reference>
<keyword evidence="4" id="KW-1185">Reference proteome</keyword>
<evidence type="ECO:0000256" key="1">
    <source>
        <dbReference type="SAM" id="Phobius"/>
    </source>
</evidence>
<feature type="transmembrane region" description="Helical" evidence="1">
    <location>
        <begin position="6"/>
        <end position="27"/>
    </location>
</feature>
<dbReference type="RefSeq" id="WP_012825056.1">
    <property type="nucleotide sequence ID" value="NC_013422.1"/>
</dbReference>
<dbReference type="AlphaFoldDB" id="D0KWC1"/>
<dbReference type="GO" id="GO:0016020">
    <property type="term" value="C:membrane"/>
    <property type="evidence" value="ECO:0007669"/>
    <property type="project" value="InterPro"/>
</dbReference>
<name>D0KWC1_HALNC</name>
<feature type="domain" description="Copper resistance protein D" evidence="2">
    <location>
        <begin position="46"/>
        <end position="145"/>
    </location>
</feature>
<feature type="transmembrane region" description="Helical" evidence="1">
    <location>
        <begin position="87"/>
        <end position="108"/>
    </location>
</feature>
<keyword evidence="1" id="KW-1133">Transmembrane helix</keyword>